<keyword evidence="15" id="KW-1185">Reference proteome</keyword>
<feature type="domain" description="Alanine dehydrogenase/pyridine nucleotide transhydrogenase NAD(H)-binding" evidence="12">
    <location>
        <begin position="166"/>
        <end position="338"/>
    </location>
</feature>
<evidence type="ECO:0000256" key="7">
    <source>
        <dbReference type="ARBA" id="ARBA00023157"/>
    </source>
</evidence>
<dbReference type="SMART" id="SM01003">
    <property type="entry name" value="AlaDh_PNT_N"/>
    <property type="match status" value="1"/>
</dbReference>
<evidence type="ECO:0000259" key="12">
    <source>
        <dbReference type="SMART" id="SM01002"/>
    </source>
</evidence>
<comment type="caution">
    <text evidence="14">The sequence shown here is derived from an EMBL/GenBank/DDBJ whole genome shotgun (WGS) entry which is preliminary data.</text>
</comment>
<evidence type="ECO:0000313" key="14">
    <source>
        <dbReference type="EMBL" id="RPD96469.1"/>
    </source>
</evidence>
<evidence type="ECO:0000259" key="13">
    <source>
        <dbReference type="SMART" id="SM01003"/>
    </source>
</evidence>
<evidence type="ECO:0000256" key="5">
    <source>
        <dbReference type="ARBA" id="ARBA00022605"/>
    </source>
</evidence>
<name>A0A3N4NY25_9FLAO</name>
<dbReference type="EMBL" id="RPFJ01000011">
    <property type="protein sequence ID" value="RPD96469.1"/>
    <property type="molecule type" value="Genomic_DNA"/>
</dbReference>
<protein>
    <recommendedName>
        <fullName evidence="4">Saccharopine dehydrogenase [NAD(+), L-lysine-forming]</fullName>
        <ecNumber evidence="3">1.5.1.7</ecNumber>
    </recommendedName>
    <alternativeName>
        <fullName evidence="8">Lysine--2-oxoglutarate reductase</fullName>
    </alternativeName>
</protein>
<reference evidence="14 15" key="1">
    <citation type="submission" date="2018-11" db="EMBL/GenBank/DDBJ databases">
        <title>Aureibaculum marinum gen. nov., sp. nov., a member of the family Flavobacteriaceae isolated from the Bohai Sea.</title>
        <authorList>
            <person name="Ji X."/>
        </authorList>
    </citation>
    <scope>NUCLEOTIDE SEQUENCE [LARGE SCALE GENOMIC DNA]</scope>
    <source>
        <strain evidence="14 15">BH-SD17</strain>
    </source>
</reference>
<feature type="active site" description="Proton donor" evidence="10">
    <location>
        <position position="90"/>
    </location>
</feature>
<sequence>MKFAIIKERKNPPDRRVVLSPNACQNLVEKYPNAQVFVESSDIRVFNDDEYRDLGIEVTDDVSGCDVLLGVKEVPIENLIANKSYFFFSHTIKKQPYNRDLLKAILDKNITLYDHETVTNSDGYRLIGFGYYAGVVGAYNAFRAYGLKFGGIDLPKANDLKNLLELEKELRQIVVPPIKIVVTGTGKVGTGVREILDILNIKEVSTDDFLKKEFSQPVYVQLDALDYNSRKDGSFLGKKDFFENASEYKSTFMRFAKVSDMYIAAHFYGEGAPEIITRRNVKSPNFNIKVVADISCDINGPIAPTIRPSTIEYPIYGYNPETGDEIDYKDDKAIVVMAVDNLPCELPDNASRGFGSMFLKDVIPAFFNNDKDGILHRAKITENGKLTNKFKYLQDFVDGKE</sequence>
<dbReference type="GO" id="GO:0019878">
    <property type="term" value="P:lysine biosynthetic process via aminoadipic acid"/>
    <property type="evidence" value="ECO:0007669"/>
    <property type="project" value="UniProtKB-UniPathway"/>
</dbReference>
<dbReference type="InterPro" id="IPR007886">
    <property type="entry name" value="AlaDH/PNT_N"/>
</dbReference>
<dbReference type="GO" id="GO:0004754">
    <property type="term" value="F:saccharopine dehydrogenase (NAD+, L-lysine-forming) activity"/>
    <property type="evidence" value="ECO:0007669"/>
    <property type="project" value="UniProtKB-EC"/>
</dbReference>
<accession>A0A3N4NY25</accession>
<dbReference type="Pfam" id="PF05222">
    <property type="entry name" value="AlaDh_PNT_N"/>
    <property type="match status" value="1"/>
</dbReference>
<gene>
    <name evidence="14" type="ORF">EGM88_08860</name>
</gene>
<dbReference type="PIRSF" id="PIRSF018250">
    <property type="entry name" value="Saccharopine_DH_Lys"/>
    <property type="match status" value="1"/>
</dbReference>
<evidence type="ECO:0000256" key="6">
    <source>
        <dbReference type="ARBA" id="ARBA00023002"/>
    </source>
</evidence>
<evidence type="ECO:0000256" key="9">
    <source>
        <dbReference type="ARBA" id="ARBA00047860"/>
    </source>
</evidence>
<dbReference type="InterPro" id="IPR051168">
    <property type="entry name" value="AASS"/>
</dbReference>
<evidence type="ECO:0000256" key="1">
    <source>
        <dbReference type="ARBA" id="ARBA00004884"/>
    </source>
</evidence>
<evidence type="ECO:0000256" key="10">
    <source>
        <dbReference type="PIRSR" id="PIRSR018250-1"/>
    </source>
</evidence>
<comment type="subunit">
    <text evidence="2">Monomer.</text>
</comment>
<feature type="binding site" evidence="11">
    <location>
        <position position="226"/>
    </location>
    <ligand>
        <name>NAD(+)</name>
        <dbReference type="ChEBI" id="CHEBI:57540"/>
    </ligand>
</feature>
<dbReference type="RefSeq" id="WP_123897639.1">
    <property type="nucleotide sequence ID" value="NZ_RPFJ01000011.1"/>
</dbReference>
<dbReference type="AlphaFoldDB" id="A0A3N4NY25"/>
<evidence type="ECO:0000313" key="15">
    <source>
        <dbReference type="Proteomes" id="UP000270856"/>
    </source>
</evidence>
<comment type="pathway">
    <text evidence="1">Amino-acid biosynthesis; L-lysine biosynthesis via AAA pathway; L-lysine from L-alpha-aminoadipate (fungal route): step 3/3.</text>
</comment>
<proteinExistence type="predicted"/>
<dbReference type="PANTHER" id="PTHR11133:SF22">
    <property type="entry name" value="ALPHA-AMINOADIPIC SEMIALDEHYDE SYNTHASE, MITOCHONDRIAL"/>
    <property type="match status" value="1"/>
</dbReference>
<keyword evidence="6" id="KW-0560">Oxidoreductase</keyword>
<keyword evidence="7" id="KW-1015">Disulfide bond</keyword>
<dbReference type="UniPathway" id="UPA00033">
    <property type="reaction ID" value="UER00034"/>
</dbReference>
<dbReference type="PANTHER" id="PTHR11133">
    <property type="entry name" value="SACCHAROPINE DEHYDROGENASE"/>
    <property type="match status" value="1"/>
</dbReference>
<dbReference type="InterPro" id="IPR027281">
    <property type="entry name" value="Lys1"/>
</dbReference>
<keyword evidence="11" id="KW-0520">NAD</keyword>
<dbReference type="CDD" id="cd05199">
    <property type="entry name" value="SDH_like"/>
    <property type="match status" value="1"/>
</dbReference>
<feature type="domain" description="Alanine dehydrogenase/pyridine nucleotide transhydrogenase N-terminal" evidence="13">
    <location>
        <begin position="4"/>
        <end position="136"/>
    </location>
</feature>
<dbReference type="SMART" id="SM01002">
    <property type="entry name" value="AlaDh_PNT_C"/>
    <property type="match status" value="1"/>
</dbReference>
<dbReference type="SUPFAM" id="SSF52283">
    <property type="entry name" value="Formate/glycerate dehydrogenase catalytic domain-like"/>
    <property type="match status" value="1"/>
</dbReference>
<feature type="active site" description="Proton acceptor" evidence="10">
    <location>
        <position position="72"/>
    </location>
</feature>
<dbReference type="Proteomes" id="UP000270856">
    <property type="component" value="Unassembled WGS sequence"/>
</dbReference>
<organism evidence="14 15">
    <name type="scientific">Aureibaculum marinum</name>
    <dbReference type="NCBI Taxonomy" id="2487930"/>
    <lineage>
        <taxon>Bacteria</taxon>
        <taxon>Pseudomonadati</taxon>
        <taxon>Bacteroidota</taxon>
        <taxon>Flavobacteriia</taxon>
        <taxon>Flavobacteriales</taxon>
        <taxon>Flavobacteriaceae</taxon>
        <taxon>Aureibaculum</taxon>
    </lineage>
</organism>
<dbReference type="OrthoDB" id="1141481at2"/>
<dbReference type="EC" id="1.5.1.7" evidence="3"/>
<comment type="catalytic activity">
    <reaction evidence="9">
        <text>L-saccharopine + NAD(+) + H2O = L-lysine + 2-oxoglutarate + NADH + H(+)</text>
        <dbReference type="Rhea" id="RHEA:12440"/>
        <dbReference type="ChEBI" id="CHEBI:15377"/>
        <dbReference type="ChEBI" id="CHEBI:15378"/>
        <dbReference type="ChEBI" id="CHEBI:16810"/>
        <dbReference type="ChEBI" id="CHEBI:32551"/>
        <dbReference type="ChEBI" id="CHEBI:57540"/>
        <dbReference type="ChEBI" id="CHEBI:57945"/>
        <dbReference type="ChEBI" id="CHEBI:57951"/>
        <dbReference type="EC" id="1.5.1.7"/>
    </reaction>
</comment>
<evidence type="ECO:0000256" key="4">
    <source>
        <dbReference type="ARBA" id="ARBA00021221"/>
    </source>
</evidence>
<evidence type="ECO:0000256" key="11">
    <source>
        <dbReference type="PIRSR" id="PIRSR018250-3"/>
    </source>
</evidence>
<dbReference type="InterPro" id="IPR007698">
    <property type="entry name" value="AlaDH/PNT_NAD(H)-bd"/>
</dbReference>
<evidence type="ECO:0000256" key="8">
    <source>
        <dbReference type="ARBA" id="ARBA00033228"/>
    </source>
</evidence>
<dbReference type="Pfam" id="PF01262">
    <property type="entry name" value="AlaDh_PNT_C"/>
    <property type="match status" value="1"/>
</dbReference>
<evidence type="ECO:0000256" key="2">
    <source>
        <dbReference type="ARBA" id="ARBA00011245"/>
    </source>
</evidence>
<evidence type="ECO:0000256" key="3">
    <source>
        <dbReference type="ARBA" id="ARBA00012847"/>
    </source>
</evidence>
<keyword evidence="5" id="KW-0028">Amino-acid biosynthesis</keyword>
<dbReference type="Gene3D" id="3.40.50.720">
    <property type="entry name" value="NAD(P)-binding Rossmann-like Domain"/>
    <property type="match status" value="2"/>
</dbReference>